<evidence type="ECO:0000256" key="3">
    <source>
        <dbReference type="ARBA" id="ARBA00023163"/>
    </source>
</evidence>
<dbReference type="GO" id="GO:0000978">
    <property type="term" value="F:RNA polymerase II cis-regulatory region sequence-specific DNA binding"/>
    <property type="evidence" value="ECO:0007669"/>
    <property type="project" value="TreeGrafter"/>
</dbReference>
<dbReference type="Gene3D" id="2.60.40.720">
    <property type="match status" value="1"/>
</dbReference>
<evidence type="ECO:0000256" key="1">
    <source>
        <dbReference type="ARBA" id="ARBA00004123"/>
    </source>
</evidence>
<comment type="subcellular location">
    <subcellularLocation>
        <location evidence="1">Nucleus</location>
    </subcellularLocation>
</comment>
<gene>
    <name evidence="7" type="ORF">TTRE_0000124801</name>
</gene>
<feature type="compositionally biased region" description="Basic residues" evidence="5">
    <location>
        <begin position="163"/>
        <end position="173"/>
    </location>
</feature>
<dbReference type="AlphaFoldDB" id="A0A077Z2Q6"/>
<reference evidence="7" key="1">
    <citation type="submission" date="2014-01" db="EMBL/GenBank/DDBJ databases">
        <authorList>
            <person name="Aslett M."/>
        </authorList>
    </citation>
    <scope>NUCLEOTIDE SEQUENCE</scope>
</reference>
<evidence type="ECO:0000313" key="7">
    <source>
        <dbReference type="EMBL" id="CDW52985.1"/>
    </source>
</evidence>
<dbReference type="InterPro" id="IPR008967">
    <property type="entry name" value="p53-like_TF_DNA-bd_sf"/>
</dbReference>
<dbReference type="InterPro" id="IPR013524">
    <property type="entry name" value="Runt_dom"/>
</dbReference>
<feature type="compositionally biased region" description="Low complexity" evidence="5">
    <location>
        <begin position="120"/>
        <end position="129"/>
    </location>
</feature>
<dbReference type="STRING" id="36087.A0A077Z2Q6"/>
<dbReference type="PANTHER" id="PTHR11950:SF31">
    <property type="entry name" value="SEGMENTATION PROTEIN RUNT"/>
    <property type="match status" value="1"/>
</dbReference>
<dbReference type="PROSITE" id="PS51062">
    <property type="entry name" value="RUNT"/>
    <property type="match status" value="1"/>
</dbReference>
<sequence>MATGSPNLFCSELPRHWRSNKSLPVAFTVIALGHIKDGTKVSVKAGNEENFCAELRNNTAIMTNQVARFNDLRFLGKSGRGKMFTLTIIVHTWPPQVTTYDKAIKITVDGPRGSRKPKESSASSVAAPVVAPSSSGNTTILIQCSRMFSIRPPSIEGMERSPKSRPRMKRRRPAVSCSDVSVLQVDKSCFFLPSR</sequence>
<keyword evidence="2" id="KW-0805">Transcription regulation</keyword>
<dbReference type="PANTHER" id="PTHR11950">
    <property type="entry name" value="RUNT RELATED"/>
    <property type="match status" value="1"/>
</dbReference>
<accession>A0A077Z2Q6</accession>
<keyword evidence="8" id="KW-1185">Reference proteome</keyword>
<feature type="region of interest" description="Disordered" evidence="5">
    <location>
        <begin position="153"/>
        <end position="175"/>
    </location>
</feature>
<dbReference type="GO" id="GO:0005524">
    <property type="term" value="F:ATP binding"/>
    <property type="evidence" value="ECO:0007669"/>
    <property type="project" value="InterPro"/>
</dbReference>
<reference evidence="7" key="2">
    <citation type="submission" date="2014-03" db="EMBL/GenBank/DDBJ databases">
        <title>The whipworm genome and dual-species transcriptomics of an intimate host-pathogen interaction.</title>
        <authorList>
            <person name="Foth B.J."/>
            <person name="Tsai I.J."/>
            <person name="Reid A.J."/>
            <person name="Bancroft A.J."/>
            <person name="Nichol S."/>
            <person name="Tracey A."/>
            <person name="Holroyd N."/>
            <person name="Cotton J.A."/>
            <person name="Stanley E.J."/>
            <person name="Zarowiecki M."/>
            <person name="Liu J.Z."/>
            <person name="Huckvale T."/>
            <person name="Cooper P.J."/>
            <person name="Grencis R.K."/>
            <person name="Berriman M."/>
        </authorList>
    </citation>
    <scope>NUCLEOTIDE SEQUENCE [LARGE SCALE GENOMIC DNA]</scope>
</reference>
<organism evidence="7 8">
    <name type="scientific">Trichuris trichiura</name>
    <name type="common">Whipworm</name>
    <name type="synonym">Trichocephalus trichiurus</name>
    <dbReference type="NCBI Taxonomy" id="36087"/>
    <lineage>
        <taxon>Eukaryota</taxon>
        <taxon>Metazoa</taxon>
        <taxon>Ecdysozoa</taxon>
        <taxon>Nematoda</taxon>
        <taxon>Enoplea</taxon>
        <taxon>Dorylaimia</taxon>
        <taxon>Trichinellida</taxon>
        <taxon>Trichuridae</taxon>
        <taxon>Trichuris</taxon>
    </lineage>
</organism>
<dbReference type="GO" id="GO:0000981">
    <property type="term" value="F:DNA-binding transcription factor activity, RNA polymerase II-specific"/>
    <property type="evidence" value="ECO:0007669"/>
    <property type="project" value="TreeGrafter"/>
</dbReference>
<keyword evidence="4" id="KW-0539">Nucleus</keyword>
<evidence type="ECO:0000313" key="8">
    <source>
        <dbReference type="Proteomes" id="UP000030665"/>
    </source>
</evidence>
<name>A0A077Z2Q6_TRITR</name>
<proteinExistence type="predicted"/>
<evidence type="ECO:0000259" key="6">
    <source>
        <dbReference type="PROSITE" id="PS51062"/>
    </source>
</evidence>
<dbReference type="InterPro" id="IPR000040">
    <property type="entry name" value="AML1_Runt"/>
</dbReference>
<dbReference type="Proteomes" id="UP000030665">
    <property type="component" value="Unassembled WGS sequence"/>
</dbReference>
<evidence type="ECO:0000256" key="4">
    <source>
        <dbReference type="ARBA" id="ARBA00023242"/>
    </source>
</evidence>
<dbReference type="OrthoDB" id="10029800at2759"/>
<dbReference type="InterPro" id="IPR012346">
    <property type="entry name" value="p53/RUNT-type_TF_DNA-bd_sf"/>
</dbReference>
<keyword evidence="3" id="KW-0804">Transcription</keyword>
<evidence type="ECO:0000256" key="5">
    <source>
        <dbReference type="SAM" id="MobiDB-lite"/>
    </source>
</evidence>
<dbReference type="SUPFAM" id="SSF49417">
    <property type="entry name" value="p53-like transcription factors"/>
    <property type="match status" value="1"/>
</dbReference>
<feature type="region of interest" description="Disordered" evidence="5">
    <location>
        <begin position="110"/>
        <end position="129"/>
    </location>
</feature>
<dbReference type="GO" id="GO:0005634">
    <property type="term" value="C:nucleus"/>
    <property type="evidence" value="ECO:0007669"/>
    <property type="project" value="UniProtKB-SubCell"/>
</dbReference>
<protein>
    <submittedName>
        <fullName evidence="7">Runt domain containing protein</fullName>
    </submittedName>
</protein>
<feature type="domain" description="Runt" evidence="6">
    <location>
        <begin position="1"/>
        <end position="116"/>
    </location>
</feature>
<dbReference type="EMBL" id="HG805837">
    <property type="protein sequence ID" value="CDW52985.1"/>
    <property type="molecule type" value="Genomic_DNA"/>
</dbReference>
<dbReference type="Pfam" id="PF00853">
    <property type="entry name" value="Runt"/>
    <property type="match status" value="1"/>
</dbReference>
<evidence type="ECO:0000256" key="2">
    <source>
        <dbReference type="ARBA" id="ARBA00023015"/>
    </source>
</evidence>
<dbReference type="PRINTS" id="PR00967">
    <property type="entry name" value="ONCOGENEAML1"/>
</dbReference>